<dbReference type="InterPro" id="IPR051117">
    <property type="entry name" value="TRG_var/const_region"/>
</dbReference>
<evidence type="ECO:0000313" key="8">
    <source>
        <dbReference type="Ensembl" id="ENSEEEP00000048892.2"/>
    </source>
</evidence>
<keyword evidence="2" id="KW-0812">Transmembrane</keyword>
<feature type="domain" description="Ig-like" evidence="7">
    <location>
        <begin position="24"/>
        <end position="112"/>
    </location>
</feature>
<dbReference type="SMART" id="SM00406">
    <property type="entry name" value="IGv"/>
    <property type="match status" value="1"/>
</dbReference>
<evidence type="ECO:0000313" key="9">
    <source>
        <dbReference type="Proteomes" id="UP000314983"/>
    </source>
</evidence>
<dbReference type="GO" id="GO:0016020">
    <property type="term" value="C:membrane"/>
    <property type="evidence" value="ECO:0007669"/>
    <property type="project" value="UniProtKB-SubCell"/>
</dbReference>
<evidence type="ECO:0000256" key="1">
    <source>
        <dbReference type="ARBA" id="ARBA00004370"/>
    </source>
</evidence>
<reference evidence="8" key="5">
    <citation type="submission" date="2025-09" db="UniProtKB">
        <authorList>
            <consortium name="Ensembl"/>
        </authorList>
    </citation>
    <scope>IDENTIFICATION</scope>
</reference>
<evidence type="ECO:0000256" key="5">
    <source>
        <dbReference type="ARBA" id="ARBA00023170"/>
    </source>
</evidence>
<dbReference type="PANTHER" id="PTHR19256">
    <property type="entry name" value="T-CELL RECEPTOR GAMMA CHAIN"/>
    <property type="match status" value="1"/>
</dbReference>
<accession>A0A4W4HFK7</accession>
<name>A0A4W4HFK7_ELEEL</name>
<keyword evidence="6" id="KW-0393">Immunoglobulin domain</keyword>
<dbReference type="GeneTree" id="ENSGT01040000240698"/>
<sequence>MLNSYHCLCYLGCINAQFTQKTWEVARSERIKLLSCEVDGSTSLSSNAIHWYRAKRGEGLRRILYFAAGSTTSKNEADFSKGFSGSIRGQKVSLTISKVKREDEATYFCASF</sequence>
<evidence type="ECO:0000256" key="3">
    <source>
        <dbReference type="ARBA" id="ARBA00022989"/>
    </source>
</evidence>
<reference evidence="8" key="4">
    <citation type="submission" date="2025-08" db="UniProtKB">
        <authorList>
            <consortium name="Ensembl"/>
        </authorList>
    </citation>
    <scope>IDENTIFICATION</scope>
</reference>
<organism evidence="8 9">
    <name type="scientific">Electrophorus electricus</name>
    <name type="common">Electric eel</name>
    <name type="synonym">Gymnotus electricus</name>
    <dbReference type="NCBI Taxonomy" id="8005"/>
    <lineage>
        <taxon>Eukaryota</taxon>
        <taxon>Metazoa</taxon>
        <taxon>Chordata</taxon>
        <taxon>Craniata</taxon>
        <taxon>Vertebrata</taxon>
        <taxon>Euteleostomi</taxon>
        <taxon>Actinopterygii</taxon>
        <taxon>Neopterygii</taxon>
        <taxon>Teleostei</taxon>
        <taxon>Ostariophysi</taxon>
        <taxon>Gymnotiformes</taxon>
        <taxon>Gymnotoidei</taxon>
        <taxon>Gymnotidae</taxon>
        <taxon>Electrophorus</taxon>
    </lineage>
</organism>
<evidence type="ECO:0000259" key="7">
    <source>
        <dbReference type="PROSITE" id="PS50835"/>
    </source>
</evidence>
<dbReference type="AlphaFoldDB" id="A0A4W4HFK7"/>
<reference evidence="8" key="3">
    <citation type="submission" date="2020-05" db="EMBL/GenBank/DDBJ databases">
        <title>Electrophorus electricus (electric eel) genome, fEleEle1, primary haplotype.</title>
        <authorList>
            <person name="Myers G."/>
            <person name="Meyer A."/>
            <person name="Fedrigo O."/>
            <person name="Formenti G."/>
            <person name="Rhie A."/>
            <person name="Tracey A."/>
            <person name="Sims Y."/>
            <person name="Jarvis E.D."/>
        </authorList>
    </citation>
    <scope>NUCLEOTIDE SEQUENCE [LARGE SCALE GENOMIC DNA]</scope>
</reference>
<dbReference type="Gene3D" id="2.60.40.10">
    <property type="entry name" value="Immunoglobulins"/>
    <property type="match status" value="1"/>
</dbReference>
<evidence type="ECO:0000256" key="2">
    <source>
        <dbReference type="ARBA" id="ARBA00022692"/>
    </source>
</evidence>
<dbReference type="PROSITE" id="PS50835">
    <property type="entry name" value="IG_LIKE"/>
    <property type="match status" value="1"/>
</dbReference>
<dbReference type="PANTHER" id="PTHR19256:SF65">
    <property type="entry name" value="T CELL RECEPTOR GAMMA CONSTANT 1-RELATED"/>
    <property type="match status" value="1"/>
</dbReference>
<dbReference type="SUPFAM" id="SSF48726">
    <property type="entry name" value="Immunoglobulin"/>
    <property type="match status" value="1"/>
</dbReference>
<protein>
    <submittedName>
        <fullName evidence="8">Si:dkeyp-13d12.11</fullName>
    </submittedName>
</protein>
<keyword evidence="4" id="KW-0472">Membrane</keyword>
<dbReference type="InterPro" id="IPR013783">
    <property type="entry name" value="Ig-like_fold"/>
</dbReference>
<dbReference type="Ensembl" id="ENSEEET00000049424.2">
    <property type="protein sequence ID" value="ENSEEEP00000048892.2"/>
    <property type="gene ID" value="ENSEEEG00000022992.2"/>
</dbReference>
<keyword evidence="3" id="KW-1133">Transmembrane helix</keyword>
<dbReference type="OMA" id="CCAYIRD"/>
<dbReference type="InterPro" id="IPR036179">
    <property type="entry name" value="Ig-like_dom_sf"/>
</dbReference>
<reference evidence="9" key="1">
    <citation type="journal article" date="2014" name="Science">
        <title>Nonhuman genetics. Genomic basis for the convergent evolution of electric organs.</title>
        <authorList>
            <person name="Gallant J.R."/>
            <person name="Traeger L.L."/>
            <person name="Volkening J.D."/>
            <person name="Moffett H."/>
            <person name="Chen P.H."/>
            <person name="Novina C.D."/>
            <person name="Phillips G.N.Jr."/>
            <person name="Anand R."/>
            <person name="Wells G.B."/>
            <person name="Pinch M."/>
            <person name="Guth R."/>
            <person name="Unguez G.A."/>
            <person name="Albert J.S."/>
            <person name="Zakon H.H."/>
            <person name="Samanta M.P."/>
            <person name="Sussman M.R."/>
        </authorList>
    </citation>
    <scope>NUCLEOTIDE SEQUENCE [LARGE SCALE GENOMIC DNA]</scope>
</reference>
<dbReference type="Proteomes" id="UP000314983">
    <property type="component" value="Chromosome 18"/>
</dbReference>
<keyword evidence="5" id="KW-0675">Receptor</keyword>
<dbReference type="STRING" id="8005.ENSEEEP00000048892"/>
<reference evidence="9" key="2">
    <citation type="journal article" date="2017" name="Sci. Adv.">
        <title>A tail of two voltages: Proteomic comparison of the three electric organs of the electric eel.</title>
        <authorList>
            <person name="Traeger L.L."/>
            <person name="Sabat G."/>
            <person name="Barrett-Wilt G.A."/>
            <person name="Wells G.B."/>
            <person name="Sussman M.R."/>
        </authorList>
    </citation>
    <scope>NUCLEOTIDE SEQUENCE [LARGE SCALE GENOMIC DNA]</scope>
</reference>
<comment type="subcellular location">
    <subcellularLocation>
        <location evidence="1">Membrane</location>
    </subcellularLocation>
</comment>
<keyword evidence="9" id="KW-1185">Reference proteome</keyword>
<dbReference type="InterPro" id="IPR007110">
    <property type="entry name" value="Ig-like_dom"/>
</dbReference>
<dbReference type="CDD" id="cd00099">
    <property type="entry name" value="IgV"/>
    <property type="match status" value="1"/>
</dbReference>
<proteinExistence type="predicted"/>
<evidence type="ECO:0000256" key="4">
    <source>
        <dbReference type="ARBA" id="ARBA00023136"/>
    </source>
</evidence>
<dbReference type="InterPro" id="IPR013106">
    <property type="entry name" value="Ig_V-set"/>
</dbReference>
<dbReference type="Pfam" id="PF07686">
    <property type="entry name" value="V-set"/>
    <property type="match status" value="1"/>
</dbReference>
<evidence type="ECO:0000256" key="6">
    <source>
        <dbReference type="ARBA" id="ARBA00023319"/>
    </source>
</evidence>